<dbReference type="Proteomes" id="UP000489600">
    <property type="component" value="Unassembled WGS sequence"/>
</dbReference>
<evidence type="ECO:0000313" key="2">
    <source>
        <dbReference type="Proteomes" id="UP000489600"/>
    </source>
</evidence>
<name>A0A565CI90_9BRAS</name>
<organism evidence="1 2">
    <name type="scientific">Arabis nemorensis</name>
    <dbReference type="NCBI Taxonomy" id="586526"/>
    <lineage>
        <taxon>Eukaryota</taxon>
        <taxon>Viridiplantae</taxon>
        <taxon>Streptophyta</taxon>
        <taxon>Embryophyta</taxon>
        <taxon>Tracheophyta</taxon>
        <taxon>Spermatophyta</taxon>
        <taxon>Magnoliopsida</taxon>
        <taxon>eudicotyledons</taxon>
        <taxon>Gunneridae</taxon>
        <taxon>Pentapetalae</taxon>
        <taxon>rosids</taxon>
        <taxon>malvids</taxon>
        <taxon>Brassicales</taxon>
        <taxon>Brassicaceae</taxon>
        <taxon>Arabideae</taxon>
        <taxon>Arabis</taxon>
    </lineage>
</organism>
<evidence type="ECO:0000313" key="1">
    <source>
        <dbReference type="EMBL" id="VVB13410.1"/>
    </source>
</evidence>
<protein>
    <submittedName>
        <fullName evidence="1">Uncharacterized protein</fullName>
    </submittedName>
</protein>
<gene>
    <name evidence="1" type="ORF">ANE_LOCUS23854</name>
</gene>
<sequence>MDHHHQQWSCPYVFKIKKLHFFFVRKEESETHDITSVALEARSSLKCPKGREAVEEMRIVA</sequence>
<reference evidence="1" key="1">
    <citation type="submission" date="2019-07" db="EMBL/GenBank/DDBJ databases">
        <authorList>
            <person name="Dittberner H."/>
        </authorList>
    </citation>
    <scope>NUCLEOTIDE SEQUENCE [LARGE SCALE GENOMIC DNA]</scope>
</reference>
<proteinExistence type="predicted"/>
<comment type="caution">
    <text evidence="1">The sequence shown here is derived from an EMBL/GenBank/DDBJ whole genome shotgun (WGS) entry which is preliminary data.</text>
</comment>
<dbReference type="EMBL" id="CABITT030000008">
    <property type="protein sequence ID" value="VVB13410.1"/>
    <property type="molecule type" value="Genomic_DNA"/>
</dbReference>
<keyword evidence="2" id="KW-1185">Reference proteome</keyword>
<accession>A0A565CI90</accession>
<dbReference type="AlphaFoldDB" id="A0A565CI90"/>